<accession>A0A7W6K7N5</accession>
<organism evidence="1 2">
    <name type="scientific">Pedobacter zeae</name>
    <dbReference type="NCBI Taxonomy" id="1737356"/>
    <lineage>
        <taxon>Bacteria</taxon>
        <taxon>Pseudomonadati</taxon>
        <taxon>Bacteroidota</taxon>
        <taxon>Sphingobacteriia</taxon>
        <taxon>Sphingobacteriales</taxon>
        <taxon>Sphingobacteriaceae</taxon>
        <taxon>Pedobacter</taxon>
    </lineage>
</organism>
<evidence type="ECO:0000313" key="1">
    <source>
        <dbReference type="EMBL" id="MBB4106691.1"/>
    </source>
</evidence>
<gene>
    <name evidence="1" type="ORF">GGQ60_000651</name>
</gene>
<protein>
    <submittedName>
        <fullName evidence="1">Uncharacterized protein</fullName>
    </submittedName>
</protein>
<proteinExistence type="predicted"/>
<dbReference type="EMBL" id="JACIEF010000001">
    <property type="protein sequence ID" value="MBB4106691.1"/>
    <property type="molecule type" value="Genomic_DNA"/>
</dbReference>
<dbReference type="AlphaFoldDB" id="A0A7W6K7N5"/>
<name>A0A7W6K7N5_9SPHI</name>
<sequence length="30" mass="3827">MIKTIKNKLLKQLKHIFEYQKSYKWEIINF</sequence>
<dbReference type="Proteomes" id="UP000532273">
    <property type="component" value="Unassembled WGS sequence"/>
</dbReference>
<reference evidence="1 2" key="1">
    <citation type="submission" date="2020-08" db="EMBL/GenBank/DDBJ databases">
        <title>Genomic Encyclopedia of Type Strains, Phase IV (KMG-IV): sequencing the most valuable type-strain genomes for metagenomic binning, comparative biology and taxonomic classification.</title>
        <authorList>
            <person name="Goeker M."/>
        </authorList>
    </citation>
    <scope>NUCLEOTIDE SEQUENCE [LARGE SCALE GENOMIC DNA]</scope>
    <source>
        <strain evidence="1 2">DSM 100774</strain>
    </source>
</reference>
<evidence type="ECO:0000313" key="2">
    <source>
        <dbReference type="Proteomes" id="UP000532273"/>
    </source>
</evidence>
<comment type="caution">
    <text evidence="1">The sequence shown here is derived from an EMBL/GenBank/DDBJ whole genome shotgun (WGS) entry which is preliminary data.</text>
</comment>